<organism evidence="2 3">
    <name type="scientific">Aquipuribacter hungaricus</name>
    <dbReference type="NCBI Taxonomy" id="545624"/>
    <lineage>
        <taxon>Bacteria</taxon>
        <taxon>Bacillati</taxon>
        <taxon>Actinomycetota</taxon>
        <taxon>Actinomycetes</taxon>
        <taxon>Micrococcales</taxon>
        <taxon>Intrasporangiaceae</taxon>
        <taxon>Aquipuribacter</taxon>
    </lineage>
</organism>
<proteinExistence type="predicted"/>
<reference evidence="3" key="1">
    <citation type="journal article" date="2019" name="Int. J. Syst. Evol. Microbiol.">
        <title>The Global Catalogue of Microorganisms (GCM) 10K type strain sequencing project: providing services to taxonomists for standard genome sequencing and annotation.</title>
        <authorList>
            <consortium name="The Broad Institute Genomics Platform"/>
            <consortium name="The Broad Institute Genome Sequencing Center for Infectious Disease"/>
            <person name="Wu L."/>
            <person name="Ma J."/>
        </authorList>
    </citation>
    <scope>NUCLEOTIDE SEQUENCE [LARGE SCALE GENOMIC DNA]</scope>
    <source>
        <strain evidence="3">NCAIM B.02333</strain>
    </source>
</reference>
<comment type="caution">
    <text evidence="2">The sequence shown here is derived from an EMBL/GenBank/DDBJ whole genome shotgun (WGS) entry which is preliminary data.</text>
</comment>
<accession>A0ABV7WL18</accession>
<evidence type="ECO:0000313" key="2">
    <source>
        <dbReference type="EMBL" id="MFC3690345.1"/>
    </source>
</evidence>
<dbReference type="RefSeq" id="WP_340290491.1">
    <property type="nucleotide sequence ID" value="NZ_JBBEOI010000019.1"/>
</dbReference>
<protein>
    <submittedName>
        <fullName evidence="2">Uncharacterized protein</fullName>
    </submittedName>
</protein>
<feature type="compositionally biased region" description="Basic and acidic residues" evidence="1">
    <location>
        <begin position="639"/>
        <end position="649"/>
    </location>
</feature>
<dbReference type="Proteomes" id="UP001595685">
    <property type="component" value="Unassembled WGS sequence"/>
</dbReference>
<name>A0ABV7WL18_9MICO</name>
<sequence length="676" mass="72017">MRVADDDPVARTTGEPDPACPVDAWTLTHALSPRPLVRVSTVDATGTTLNAYTGHAPVDGPAPELPWAVYLAGRDQRFRLLALDLDAKTDPSPAHHDADVLSTLLDTEGIAHVVCRSGPSDGRHLWLALDGSVDAATAATLARLARHLCPSLDLAPLTNPATGCVRPPGAPHRDGGTSTVLQGDLATLTRPTTTPEQVRSLITRLSQLVDDNVTEPTTATAPTTPLPVDQHGHLYLPGARRALPPVSETALHDQAAAAGPEGAVTADASAVLWTVLVGAAAARWRHHDIAALLPTAPGLEHLRSARDRGHRRPRPADGPSSPTAVLRRQWRKAVQHVATTARRTGTDPTFDTRADQLTAHVRAVQARADATPGRWTRGAGPGDRRVLDVLCTLALHALSADLEADTRRVALLAGVGRETARVALQRLTRDGWIALTLPAAGPHGAHWSVTPPTAAAIHRDTTSDRSQADPRPAGAGAAERLVLLSALLRRTQDAAHDLFTSGSGLGHHLGNVYARTSHDPTTVIDLARATASAPHQLRADLQKLEAVGLVEHRGGRWRRGRHDVRDVLAQAVGVLGRLSDRAHRYRVERIAWAWWQAEHAWMTAPRRTHPSRRAGAGQLDLLPQLVRTGPSSPLGAHPRRPDGRADYRASRAAVAASLAAEHSPAIDHGTPRRAAA</sequence>
<feature type="region of interest" description="Disordered" evidence="1">
    <location>
        <begin position="305"/>
        <end position="325"/>
    </location>
</feature>
<gene>
    <name evidence="2" type="ORF">ACFOLH_18510</name>
</gene>
<evidence type="ECO:0000256" key="1">
    <source>
        <dbReference type="SAM" id="MobiDB-lite"/>
    </source>
</evidence>
<feature type="region of interest" description="Disordered" evidence="1">
    <location>
        <begin position="625"/>
        <end position="652"/>
    </location>
</feature>
<keyword evidence="3" id="KW-1185">Reference proteome</keyword>
<dbReference type="EMBL" id="JBHRWW010000021">
    <property type="protein sequence ID" value="MFC3690345.1"/>
    <property type="molecule type" value="Genomic_DNA"/>
</dbReference>
<evidence type="ECO:0000313" key="3">
    <source>
        <dbReference type="Proteomes" id="UP001595685"/>
    </source>
</evidence>